<feature type="transmembrane region" description="Helical" evidence="1">
    <location>
        <begin position="200"/>
        <end position="221"/>
    </location>
</feature>
<keyword evidence="1" id="KW-1133">Transmembrane helix</keyword>
<dbReference type="Pfam" id="PF04298">
    <property type="entry name" value="Zn_peptidase_2"/>
    <property type="match status" value="1"/>
</dbReference>
<name>A0A286REY3_9BACT</name>
<dbReference type="AlphaFoldDB" id="A0A286REY3"/>
<keyword evidence="1" id="KW-0472">Membrane</keyword>
<evidence type="ECO:0000313" key="2">
    <source>
        <dbReference type="EMBL" id="ASV74525.1"/>
    </source>
</evidence>
<dbReference type="PANTHER" id="PTHR36434:SF1">
    <property type="entry name" value="MEMBRANE PROTEASE YUGP-RELATED"/>
    <property type="match status" value="1"/>
</dbReference>
<sequence length="230" mass="25363">MPMFFFDPFYLIFISPAIILALWAQFRVRSTYAQARQIPARLSGAEAARLILNSAGLTDVDVDMVPGELTDHYSPSERVIRLSPDVYRGRSLASVGIAAHEVGHALQHAHGYAPLMITQIAYPAANFGSSLGLLALLIGLGMGLTWLAWVGVYLFSAVVIFQVINLPVEFNASRRAKQLLVERGIVSPEELTYVNRVLNAAAWTYVAATLQAILTLLYYLLLVSARDRDR</sequence>
<keyword evidence="3" id="KW-1185">Reference proteome</keyword>
<feature type="transmembrane region" description="Helical" evidence="1">
    <location>
        <begin position="131"/>
        <end position="164"/>
    </location>
</feature>
<proteinExistence type="predicted"/>
<dbReference type="EMBL" id="CP018477">
    <property type="protein sequence ID" value="ASV74525.1"/>
    <property type="molecule type" value="Genomic_DNA"/>
</dbReference>
<dbReference type="Proteomes" id="UP000215086">
    <property type="component" value="Chromosome"/>
</dbReference>
<feature type="transmembrane region" description="Helical" evidence="1">
    <location>
        <begin position="6"/>
        <end position="26"/>
    </location>
</feature>
<keyword evidence="1" id="KW-0812">Transmembrane</keyword>
<evidence type="ECO:0000256" key="1">
    <source>
        <dbReference type="SAM" id="Phobius"/>
    </source>
</evidence>
<gene>
    <name evidence="2" type="ORF">THTE_1923</name>
</gene>
<evidence type="ECO:0000313" key="3">
    <source>
        <dbReference type="Proteomes" id="UP000215086"/>
    </source>
</evidence>
<protein>
    <submittedName>
        <fullName evidence="2">Putative metal-dependent peptidase</fullName>
    </submittedName>
</protein>
<organism evidence="2 3">
    <name type="scientific">Thermogutta terrifontis</name>
    <dbReference type="NCBI Taxonomy" id="1331910"/>
    <lineage>
        <taxon>Bacteria</taxon>
        <taxon>Pseudomonadati</taxon>
        <taxon>Planctomycetota</taxon>
        <taxon>Planctomycetia</taxon>
        <taxon>Pirellulales</taxon>
        <taxon>Thermoguttaceae</taxon>
        <taxon>Thermogutta</taxon>
    </lineage>
</organism>
<dbReference type="InterPro" id="IPR007395">
    <property type="entry name" value="Zn_peptidase_2"/>
</dbReference>
<dbReference type="KEGG" id="ttf:THTE_1923"/>
<accession>A0A286REY3</accession>
<reference evidence="2 3" key="1">
    <citation type="journal article" name="Front. Microbiol.">
        <title>Sugar Metabolism of the First Thermophilic Planctomycete Thermogutta terrifontis: Comparative Genomic and Transcriptomic Approaches.</title>
        <authorList>
            <person name="Elcheninov A.G."/>
            <person name="Menzel P."/>
            <person name="Gudbergsdottir S.R."/>
            <person name="Slesarev A.I."/>
            <person name="Kadnikov V.V."/>
            <person name="Krogh A."/>
            <person name="Bonch-Osmolovskaya E.A."/>
            <person name="Peng X."/>
            <person name="Kublanov I.V."/>
        </authorList>
    </citation>
    <scope>NUCLEOTIDE SEQUENCE [LARGE SCALE GENOMIC DNA]</scope>
    <source>
        <strain evidence="2 3">R1</strain>
    </source>
</reference>
<dbReference type="PANTHER" id="PTHR36434">
    <property type="entry name" value="MEMBRANE PROTEASE YUGP-RELATED"/>
    <property type="match status" value="1"/>
</dbReference>